<keyword evidence="8 14" id="KW-0418">Kinase</keyword>
<keyword evidence="5" id="KW-0597">Phosphoprotein</keyword>
<dbReference type="SUPFAM" id="SSF55874">
    <property type="entry name" value="ATPase domain of HSP90 chaperone/DNA topoisomerase II/histidine kinase"/>
    <property type="match status" value="1"/>
</dbReference>
<keyword evidence="15" id="KW-1185">Reference proteome</keyword>
<dbReference type="SMART" id="SM00387">
    <property type="entry name" value="HATPase_c"/>
    <property type="match status" value="1"/>
</dbReference>
<dbReference type="GO" id="GO:0000155">
    <property type="term" value="F:phosphorelay sensor kinase activity"/>
    <property type="evidence" value="ECO:0007669"/>
    <property type="project" value="InterPro"/>
</dbReference>
<evidence type="ECO:0000256" key="7">
    <source>
        <dbReference type="ARBA" id="ARBA00022741"/>
    </source>
</evidence>
<comment type="catalytic activity">
    <reaction evidence="1">
        <text>ATP + protein L-histidine = ADP + protein N-phospho-L-histidine.</text>
        <dbReference type="EC" id="2.7.13.3"/>
    </reaction>
</comment>
<comment type="subcellular location">
    <subcellularLocation>
        <location evidence="2">Cell membrane</location>
    </subcellularLocation>
</comment>
<evidence type="ECO:0000256" key="8">
    <source>
        <dbReference type="ARBA" id="ARBA00022777"/>
    </source>
</evidence>
<evidence type="ECO:0000313" key="14">
    <source>
        <dbReference type="EMBL" id="ODQ84633.1"/>
    </source>
</evidence>
<dbReference type="GO" id="GO:0004721">
    <property type="term" value="F:phosphoprotein phosphatase activity"/>
    <property type="evidence" value="ECO:0007669"/>
    <property type="project" value="TreeGrafter"/>
</dbReference>
<dbReference type="Proteomes" id="UP000094243">
    <property type="component" value="Unassembled WGS sequence"/>
</dbReference>
<reference evidence="15" key="1">
    <citation type="submission" date="2016-09" db="EMBL/GenBank/DDBJ databases">
        <authorList>
            <person name="Greninger A.L."/>
            <person name="Jerome K.R."/>
            <person name="Mcnair B."/>
            <person name="Wallis C."/>
            <person name="Fang F."/>
        </authorList>
    </citation>
    <scope>NUCLEOTIDE SEQUENCE [LARGE SCALE GENOMIC DNA]</scope>
    <source>
        <strain evidence="15">M7</strain>
    </source>
</reference>
<dbReference type="AlphaFoldDB" id="A0A1E3R415"/>
<dbReference type="Gene3D" id="1.10.287.130">
    <property type="match status" value="1"/>
</dbReference>
<organism evidence="14 15">
    <name type="scientific">Mycolicibacterium holsaticum</name>
    <dbReference type="NCBI Taxonomy" id="152142"/>
    <lineage>
        <taxon>Bacteria</taxon>
        <taxon>Bacillati</taxon>
        <taxon>Actinomycetota</taxon>
        <taxon>Actinomycetes</taxon>
        <taxon>Mycobacteriales</taxon>
        <taxon>Mycobacteriaceae</taxon>
        <taxon>Mycolicibacterium</taxon>
    </lineage>
</organism>
<accession>A0A1E3R415</accession>
<dbReference type="SMART" id="SM00388">
    <property type="entry name" value="HisKA"/>
    <property type="match status" value="1"/>
</dbReference>
<dbReference type="InterPro" id="IPR004358">
    <property type="entry name" value="Sig_transdc_His_kin-like_C"/>
</dbReference>
<dbReference type="InterPro" id="IPR003661">
    <property type="entry name" value="HisK_dim/P_dom"/>
</dbReference>
<gene>
    <name evidence="14" type="ORF">BHQ17_26530</name>
</gene>
<dbReference type="PROSITE" id="PS50109">
    <property type="entry name" value="HIS_KIN"/>
    <property type="match status" value="1"/>
</dbReference>
<dbReference type="InterPro" id="IPR005467">
    <property type="entry name" value="His_kinase_dom"/>
</dbReference>
<proteinExistence type="predicted"/>
<evidence type="ECO:0000259" key="13">
    <source>
        <dbReference type="PROSITE" id="PS50109"/>
    </source>
</evidence>
<dbReference type="CDD" id="cd00082">
    <property type="entry name" value="HisKA"/>
    <property type="match status" value="1"/>
</dbReference>
<evidence type="ECO:0000256" key="12">
    <source>
        <dbReference type="ARBA" id="ARBA00039401"/>
    </source>
</evidence>
<dbReference type="GO" id="GO:0005524">
    <property type="term" value="F:ATP binding"/>
    <property type="evidence" value="ECO:0007669"/>
    <property type="project" value="UniProtKB-KW"/>
</dbReference>
<evidence type="ECO:0000256" key="9">
    <source>
        <dbReference type="ARBA" id="ARBA00022840"/>
    </source>
</evidence>
<evidence type="ECO:0000256" key="11">
    <source>
        <dbReference type="ARBA" id="ARBA00023136"/>
    </source>
</evidence>
<keyword evidence="9" id="KW-0067">ATP-binding</keyword>
<evidence type="ECO:0000313" key="15">
    <source>
        <dbReference type="Proteomes" id="UP000094243"/>
    </source>
</evidence>
<dbReference type="EC" id="2.7.13.3" evidence="3"/>
<dbReference type="InterPro" id="IPR036890">
    <property type="entry name" value="HATPase_C_sf"/>
</dbReference>
<evidence type="ECO:0000256" key="5">
    <source>
        <dbReference type="ARBA" id="ARBA00022553"/>
    </source>
</evidence>
<dbReference type="EMBL" id="MIGZ01000257">
    <property type="protein sequence ID" value="ODQ84633.1"/>
    <property type="molecule type" value="Genomic_DNA"/>
</dbReference>
<dbReference type="PANTHER" id="PTHR45453">
    <property type="entry name" value="PHOSPHATE REGULON SENSOR PROTEIN PHOR"/>
    <property type="match status" value="1"/>
</dbReference>
<evidence type="ECO:0000256" key="1">
    <source>
        <dbReference type="ARBA" id="ARBA00000085"/>
    </source>
</evidence>
<evidence type="ECO:0000256" key="2">
    <source>
        <dbReference type="ARBA" id="ARBA00004236"/>
    </source>
</evidence>
<keyword evidence="11" id="KW-0472">Membrane</keyword>
<name>A0A1E3R415_9MYCO</name>
<dbReference type="FunFam" id="3.30.565.10:FF:000006">
    <property type="entry name" value="Sensor histidine kinase WalK"/>
    <property type="match status" value="1"/>
</dbReference>
<dbReference type="GO" id="GO:0005886">
    <property type="term" value="C:plasma membrane"/>
    <property type="evidence" value="ECO:0007669"/>
    <property type="project" value="UniProtKB-SubCell"/>
</dbReference>
<dbReference type="InterPro" id="IPR050351">
    <property type="entry name" value="BphY/WalK/GraS-like"/>
</dbReference>
<dbReference type="Pfam" id="PF02518">
    <property type="entry name" value="HATPase_c"/>
    <property type="match status" value="1"/>
</dbReference>
<dbReference type="SUPFAM" id="SSF47384">
    <property type="entry name" value="Homodimeric domain of signal transducing histidine kinase"/>
    <property type="match status" value="1"/>
</dbReference>
<evidence type="ECO:0000256" key="10">
    <source>
        <dbReference type="ARBA" id="ARBA00023012"/>
    </source>
</evidence>
<dbReference type="FunFam" id="1.10.287.130:FF:000008">
    <property type="entry name" value="Two-component sensor histidine kinase"/>
    <property type="match status" value="1"/>
</dbReference>
<sequence length="391" mass="42555">MSVVSALPLAVVALLALVIGVGLGAGVAPRLVERRRRRTAQQAGITVSQMLEHVLSQSPVGIVVVDTFRDVVYTNDRARELGLVTDRLLDDRAWLAAQRTLATGEDVEVDLSPRKRSTPGRSAQSIRGHVRLLTEEDRRFAVVYVDDQSEHARMEATRRDFVANVSHELKTPVGAMSVLAEALLASADDPETARHFAEKMLAESHRLANMVGELIELSRLQGAERLPDLEAVDVDTVVSEALSRYKVVADNADIAITTDAPTGYRVLGDQTLLVTALANLVANAIAYSPNGSSVSVSRRRRENNIEIAVTDRGIGIDSEDQERVFERFFRVDKARSRATGGTGLGLAIVKHVAANHNGSIRLWSQPGTGSTFTLSIPVYPDHDDERTSEIT</sequence>
<dbReference type="PANTHER" id="PTHR45453:SF1">
    <property type="entry name" value="PHOSPHATE REGULON SENSOR PROTEIN PHOR"/>
    <property type="match status" value="1"/>
</dbReference>
<dbReference type="GO" id="GO:0016036">
    <property type="term" value="P:cellular response to phosphate starvation"/>
    <property type="evidence" value="ECO:0007669"/>
    <property type="project" value="TreeGrafter"/>
</dbReference>
<dbReference type="Pfam" id="PF00512">
    <property type="entry name" value="HisKA"/>
    <property type="match status" value="1"/>
</dbReference>
<dbReference type="InterPro" id="IPR036097">
    <property type="entry name" value="HisK_dim/P_sf"/>
</dbReference>
<protein>
    <recommendedName>
        <fullName evidence="12">Sensor-like histidine kinase SenX3</fullName>
        <ecNumber evidence="3">2.7.13.3</ecNumber>
    </recommendedName>
</protein>
<dbReference type="RefSeq" id="WP_069407997.1">
    <property type="nucleotide sequence ID" value="NZ_JBHRZJ010000007.1"/>
</dbReference>
<comment type="caution">
    <text evidence="14">The sequence shown here is derived from an EMBL/GenBank/DDBJ whole genome shotgun (WGS) entry which is preliminary data.</text>
</comment>
<evidence type="ECO:0000256" key="6">
    <source>
        <dbReference type="ARBA" id="ARBA00022679"/>
    </source>
</evidence>
<dbReference type="InterPro" id="IPR003594">
    <property type="entry name" value="HATPase_dom"/>
</dbReference>
<dbReference type="PRINTS" id="PR00344">
    <property type="entry name" value="BCTRLSENSOR"/>
</dbReference>
<keyword evidence="10" id="KW-0902">Two-component regulatory system</keyword>
<evidence type="ECO:0000256" key="4">
    <source>
        <dbReference type="ARBA" id="ARBA00022475"/>
    </source>
</evidence>
<keyword evidence="4" id="KW-1003">Cell membrane</keyword>
<evidence type="ECO:0000256" key="3">
    <source>
        <dbReference type="ARBA" id="ARBA00012438"/>
    </source>
</evidence>
<keyword evidence="7" id="KW-0547">Nucleotide-binding</keyword>
<keyword evidence="6" id="KW-0808">Transferase</keyword>
<dbReference type="Gene3D" id="3.30.565.10">
    <property type="entry name" value="Histidine kinase-like ATPase, C-terminal domain"/>
    <property type="match status" value="1"/>
</dbReference>
<dbReference type="OrthoDB" id="9813151at2"/>
<feature type="domain" description="Histidine kinase" evidence="13">
    <location>
        <begin position="164"/>
        <end position="380"/>
    </location>
</feature>